<evidence type="ECO:0000256" key="6">
    <source>
        <dbReference type="ARBA" id="ARBA00022771"/>
    </source>
</evidence>
<evidence type="ECO:0000256" key="5">
    <source>
        <dbReference type="ARBA" id="ARBA00022737"/>
    </source>
</evidence>
<dbReference type="Pfam" id="PF01485">
    <property type="entry name" value="IBR"/>
    <property type="match status" value="1"/>
</dbReference>
<evidence type="ECO:0000256" key="1">
    <source>
        <dbReference type="ARBA" id="ARBA00001798"/>
    </source>
</evidence>
<keyword evidence="3" id="KW-0808">Transferase</keyword>
<sequence>MDAEEVQHMLFAHAEARAIGTQTTQHQLPSETMADVTSNHVRSCVVCFKDQPLSSFPDVSNDSRHQHGANTCRTCFNRYLIQQVNAGQARVRCAECQEPLQYADIRSIVSKTTLMKYDKVLLKAFIEEDEDFYYCMSAKCKSGQIHIGGEDMPIFCCKVCNHKHCMACEIPWHEGETCDQYQARHDEEIIQTEAMIRQTSKVCPGNCGARIERNGGCPHMTCTRCSREFCWLCLGDWEPHRATGRCANTLPAAPEADIPVSAEIEARQNERQARQNLRDSDNEQAEALIATITMPCPKCKVRIEKDGGCDHMTCAQCQYEFCYQCLANYATILAHDNRRHKRSCVYYSGKAHGRVMPLKTDIVDEQLDEPSTTVPTKRRRVAVRKPTVKNKKKGGVTKKKAVVAKRDVASTVVRRGTRTGLRSSTTAVNGPVTRSQTRAR</sequence>
<keyword evidence="6" id="KW-0863">Zinc-finger</keyword>
<accession>A0A9P8FQL1</accession>
<dbReference type="EMBL" id="JAHFXS010001022">
    <property type="protein sequence ID" value="KAG9980188.1"/>
    <property type="molecule type" value="Genomic_DNA"/>
</dbReference>
<reference evidence="11" key="2">
    <citation type="submission" date="2021-08" db="EMBL/GenBank/DDBJ databases">
        <authorList>
            <person name="Gostincar C."/>
            <person name="Sun X."/>
            <person name="Song Z."/>
            <person name="Gunde-Cimerman N."/>
        </authorList>
    </citation>
    <scope>NUCLEOTIDE SEQUENCE</scope>
    <source>
        <strain evidence="11">EXF-9298</strain>
    </source>
</reference>
<organism evidence="11 12">
    <name type="scientific">Aureobasidium melanogenum</name>
    <name type="common">Aureobasidium pullulans var. melanogenum</name>
    <dbReference type="NCBI Taxonomy" id="46634"/>
    <lineage>
        <taxon>Eukaryota</taxon>
        <taxon>Fungi</taxon>
        <taxon>Dikarya</taxon>
        <taxon>Ascomycota</taxon>
        <taxon>Pezizomycotina</taxon>
        <taxon>Dothideomycetes</taxon>
        <taxon>Dothideomycetidae</taxon>
        <taxon>Dothideales</taxon>
        <taxon>Saccotheciaceae</taxon>
        <taxon>Aureobasidium</taxon>
    </lineage>
</organism>
<evidence type="ECO:0000313" key="12">
    <source>
        <dbReference type="Proteomes" id="UP000729357"/>
    </source>
</evidence>
<evidence type="ECO:0000256" key="3">
    <source>
        <dbReference type="ARBA" id="ARBA00022679"/>
    </source>
</evidence>
<dbReference type="SMART" id="SM00647">
    <property type="entry name" value="IBR"/>
    <property type="match status" value="3"/>
</dbReference>
<keyword evidence="12" id="KW-1185">Reference proteome</keyword>
<dbReference type="PANTHER" id="PTHR11685">
    <property type="entry name" value="RBR FAMILY RING FINGER AND IBR DOMAIN-CONTAINING"/>
    <property type="match status" value="1"/>
</dbReference>
<keyword evidence="7" id="KW-0833">Ubl conjugation pathway</keyword>
<feature type="compositionally biased region" description="Low complexity" evidence="9">
    <location>
        <begin position="416"/>
        <end position="427"/>
    </location>
</feature>
<dbReference type="Pfam" id="PF22191">
    <property type="entry name" value="IBR_1"/>
    <property type="match status" value="2"/>
</dbReference>
<dbReference type="GO" id="GO:0008270">
    <property type="term" value="F:zinc ion binding"/>
    <property type="evidence" value="ECO:0007669"/>
    <property type="project" value="UniProtKB-KW"/>
</dbReference>
<feature type="domain" description="RING-type" evidence="10">
    <location>
        <begin position="40"/>
        <end position="250"/>
    </location>
</feature>
<dbReference type="CDD" id="cd20336">
    <property type="entry name" value="Rcat_RBR"/>
    <property type="match status" value="1"/>
</dbReference>
<dbReference type="CDD" id="cd20335">
    <property type="entry name" value="BRcat_RBR"/>
    <property type="match status" value="1"/>
</dbReference>
<feature type="region of interest" description="Disordered" evidence="9">
    <location>
        <begin position="416"/>
        <end position="440"/>
    </location>
</feature>
<keyword evidence="4" id="KW-0479">Metal-binding</keyword>
<proteinExistence type="predicted"/>
<feature type="non-terminal residue" evidence="11">
    <location>
        <position position="1"/>
    </location>
</feature>
<gene>
    <name evidence="11" type="ORF">KCU98_g8310</name>
</gene>
<dbReference type="AlphaFoldDB" id="A0A9P8FQL1"/>
<keyword evidence="5" id="KW-0677">Repeat</keyword>
<dbReference type="SUPFAM" id="SSF57850">
    <property type="entry name" value="RING/U-box"/>
    <property type="match status" value="4"/>
</dbReference>
<evidence type="ECO:0000256" key="4">
    <source>
        <dbReference type="ARBA" id="ARBA00022723"/>
    </source>
</evidence>
<dbReference type="InterPro" id="IPR013083">
    <property type="entry name" value="Znf_RING/FYVE/PHD"/>
</dbReference>
<evidence type="ECO:0000256" key="9">
    <source>
        <dbReference type="SAM" id="MobiDB-lite"/>
    </source>
</evidence>
<dbReference type="EC" id="2.3.2.31" evidence="2"/>
<evidence type="ECO:0000256" key="7">
    <source>
        <dbReference type="ARBA" id="ARBA00022786"/>
    </source>
</evidence>
<dbReference type="GO" id="GO:0016567">
    <property type="term" value="P:protein ubiquitination"/>
    <property type="evidence" value="ECO:0007669"/>
    <property type="project" value="InterPro"/>
</dbReference>
<comment type="caution">
    <text evidence="11">The sequence shown here is derived from an EMBL/GenBank/DDBJ whole genome shotgun (WGS) entry which is preliminary data.</text>
</comment>
<reference evidence="11" key="1">
    <citation type="journal article" date="2021" name="J Fungi (Basel)">
        <title>Virulence traits and population genomics of the black yeast Aureobasidium melanogenum.</title>
        <authorList>
            <person name="Cernosa A."/>
            <person name="Sun X."/>
            <person name="Gostincar C."/>
            <person name="Fang C."/>
            <person name="Gunde-Cimerman N."/>
            <person name="Song Z."/>
        </authorList>
    </citation>
    <scope>NUCLEOTIDE SEQUENCE</scope>
    <source>
        <strain evidence="11">EXF-9298</strain>
    </source>
</reference>
<dbReference type="PROSITE" id="PS51873">
    <property type="entry name" value="TRIAD"/>
    <property type="match status" value="1"/>
</dbReference>
<protein>
    <recommendedName>
        <fullName evidence="2">RBR-type E3 ubiquitin transferase</fullName>
        <ecNumber evidence="2">2.3.2.31</ecNumber>
    </recommendedName>
</protein>
<evidence type="ECO:0000259" key="10">
    <source>
        <dbReference type="PROSITE" id="PS51873"/>
    </source>
</evidence>
<dbReference type="GO" id="GO:0061630">
    <property type="term" value="F:ubiquitin protein ligase activity"/>
    <property type="evidence" value="ECO:0007669"/>
    <property type="project" value="UniProtKB-EC"/>
</dbReference>
<comment type="catalytic activity">
    <reaction evidence="1">
        <text>[E2 ubiquitin-conjugating enzyme]-S-ubiquitinyl-L-cysteine + [acceptor protein]-L-lysine = [E2 ubiquitin-conjugating enzyme]-L-cysteine + [acceptor protein]-N(6)-ubiquitinyl-L-lysine.</text>
        <dbReference type="EC" id="2.3.2.31"/>
    </reaction>
</comment>
<evidence type="ECO:0000313" key="11">
    <source>
        <dbReference type="EMBL" id="KAG9980188.1"/>
    </source>
</evidence>
<evidence type="ECO:0000256" key="8">
    <source>
        <dbReference type="ARBA" id="ARBA00022833"/>
    </source>
</evidence>
<evidence type="ECO:0000256" key="2">
    <source>
        <dbReference type="ARBA" id="ARBA00012251"/>
    </source>
</evidence>
<keyword evidence="8" id="KW-0862">Zinc</keyword>
<name>A0A9P8FQL1_AURME</name>
<dbReference type="Gene3D" id="1.20.120.1750">
    <property type="match status" value="1"/>
</dbReference>
<dbReference type="InterPro" id="IPR002867">
    <property type="entry name" value="IBR_dom"/>
</dbReference>
<dbReference type="InterPro" id="IPR031127">
    <property type="entry name" value="E3_UB_ligase_RBR"/>
</dbReference>
<dbReference type="Proteomes" id="UP000729357">
    <property type="component" value="Unassembled WGS sequence"/>
</dbReference>
<dbReference type="Gene3D" id="3.30.40.10">
    <property type="entry name" value="Zinc/RING finger domain, C3HC4 (zinc finger)"/>
    <property type="match status" value="1"/>
</dbReference>
<dbReference type="InterPro" id="IPR044066">
    <property type="entry name" value="TRIAD_supradom"/>
</dbReference>